<dbReference type="Proteomes" id="UP000218231">
    <property type="component" value="Unassembled WGS sequence"/>
</dbReference>
<reference evidence="2 3" key="1">
    <citation type="journal article" date="2017" name="Curr. Biol.">
        <title>Genome architecture and evolution of a unichromosomal asexual nematode.</title>
        <authorList>
            <person name="Fradin H."/>
            <person name="Zegar C."/>
            <person name="Gutwein M."/>
            <person name="Lucas J."/>
            <person name="Kovtun M."/>
            <person name="Corcoran D."/>
            <person name="Baugh L.R."/>
            <person name="Kiontke K."/>
            <person name="Gunsalus K."/>
            <person name="Fitch D.H."/>
            <person name="Piano F."/>
        </authorList>
    </citation>
    <scope>NUCLEOTIDE SEQUENCE [LARGE SCALE GENOMIC DNA]</scope>
    <source>
        <strain evidence="2">PF1309</strain>
    </source>
</reference>
<gene>
    <name evidence="2" type="ORF">WR25_27087</name>
</gene>
<proteinExistence type="predicted"/>
<name>A0A2A2KKC3_9BILA</name>
<evidence type="ECO:0000313" key="2">
    <source>
        <dbReference type="EMBL" id="PAV74279.1"/>
    </source>
</evidence>
<accession>A0A2A2KKC3</accession>
<keyword evidence="3" id="KW-1185">Reference proteome</keyword>
<feature type="region of interest" description="Disordered" evidence="1">
    <location>
        <begin position="251"/>
        <end position="277"/>
    </location>
</feature>
<feature type="region of interest" description="Disordered" evidence="1">
    <location>
        <begin position="26"/>
        <end position="51"/>
    </location>
</feature>
<dbReference type="EMBL" id="LIAE01008363">
    <property type="protein sequence ID" value="PAV74279.1"/>
    <property type="molecule type" value="Genomic_DNA"/>
</dbReference>
<evidence type="ECO:0000313" key="3">
    <source>
        <dbReference type="Proteomes" id="UP000218231"/>
    </source>
</evidence>
<sequence>MAACAVRDEVQRIRLRRIEHRVDRRPARIGNRPGRQPHLGIGNPPAERPPLGDRIDDGRVRLQRHAALQPVAIDRGDHPPFGRLAGFLLDDRGEDDRLFGRRHRNAGLPLRPGLGEIRLHRRLHAGDDRHAGVAALEGVAVGQNRSFGGHRHAAGQAIRLGERVMHQHRRIALGHDDKALEHLAALQHLQDIGLAGVRREAIFARLDRAIRPEHAGEQAEAAGGGDRPGPFQFPRGGGEAAALRHLHRHRPLRRAAAAPAAHDDDRRDDRDEPEQQTEAADLAHRAARFGRAVVHAHVERARLREAGDTQRVDRAFRTARQHDVGIVVADHPRGIADRMRAGRAGGDDRVVRAHQAVFDRDLTADQAADARSDRHARAQLGRLVHLGEACVFQRLARGVDAIDDERIDLTLDLVVDALVGVETIFVILGLHLARDRAFLARGDRVLDGRDLLGGIVGDLDPELFLERHDELDDVEAVGTQVVDEARVLGHLVGFDAEMLDDDLLHAVGGLAHVYSLFTLGGFQ</sequence>
<evidence type="ECO:0000256" key="1">
    <source>
        <dbReference type="SAM" id="MobiDB-lite"/>
    </source>
</evidence>
<protein>
    <submittedName>
        <fullName evidence="2">Uncharacterized protein</fullName>
    </submittedName>
</protein>
<feature type="compositionally biased region" description="Basic and acidic residues" evidence="1">
    <location>
        <begin position="261"/>
        <end position="270"/>
    </location>
</feature>
<organism evidence="2 3">
    <name type="scientific">Diploscapter pachys</name>
    <dbReference type="NCBI Taxonomy" id="2018661"/>
    <lineage>
        <taxon>Eukaryota</taxon>
        <taxon>Metazoa</taxon>
        <taxon>Ecdysozoa</taxon>
        <taxon>Nematoda</taxon>
        <taxon>Chromadorea</taxon>
        <taxon>Rhabditida</taxon>
        <taxon>Rhabditina</taxon>
        <taxon>Rhabditomorpha</taxon>
        <taxon>Rhabditoidea</taxon>
        <taxon>Rhabditidae</taxon>
        <taxon>Diploscapter</taxon>
    </lineage>
</organism>
<feature type="region of interest" description="Disordered" evidence="1">
    <location>
        <begin position="214"/>
        <end position="237"/>
    </location>
</feature>
<comment type="caution">
    <text evidence="2">The sequence shown here is derived from an EMBL/GenBank/DDBJ whole genome shotgun (WGS) entry which is preliminary data.</text>
</comment>
<dbReference type="AlphaFoldDB" id="A0A2A2KKC3"/>